<dbReference type="AlphaFoldDB" id="A0A1A7YEZ9"/>
<protein>
    <recommendedName>
        <fullName evidence="3">Spermatogenesis associated 22</fullName>
    </recommendedName>
</protein>
<dbReference type="GO" id="GO:0007129">
    <property type="term" value="P:homologous chromosome pairing at meiosis"/>
    <property type="evidence" value="ECO:0007669"/>
    <property type="project" value="InterPro"/>
</dbReference>
<reference evidence="2" key="2">
    <citation type="submission" date="2016-06" db="EMBL/GenBank/DDBJ databases">
        <title>The genome of a short-lived fish provides insights into sex chromosome evolution and the genetic control of aging.</title>
        <authorList>
            <person name="Reichwald K."/>
            <person name="Felder M."/>
            <person name="Petzold A."/>
            <person name="Koch P."/>
            <person name="Groth M."/>
            <person name="Platzer M."/>
        </authorList>
    </citation>
    <scope>NUCLEOTIDE SEQUENCE</scope>
    <source>
        <tissue evidence="2">Brain</tissue>
    </source>
</reference>
<feature type="compositionally biased region" description="Polar residues" evidence="1">
    <location>
        <begin position="234"/>
        <end position="245"/>
    </location>
</feature>
<feature type="compositionally biased region" description="Polar residues" evidence="1">
    <location>
        <begin position="80"/>
        <end position="92"/>
    </location>
</feature>
<dbReference type="PANTHER" id="PTHR35258">
    <property type="entry name" value="SPERMATOGENESIS-ASSOCIATED PROTEIN 22"/>
    <property type="match status" value="1"/>
</dbReference>
<reference evidence="2" key="1">
    <citation type="submission" date="2016-05" db="EMBL/GenBank/DDBJ databases">
        <authorList>
            <person name="Lavstsen T."/>
            <person name="Jespersen J.S."/>
        </authorList>
    </citation>
    <scope>NUCLEOTIDE SEQUENCE</scope>
    <source>
        <tissue evidence="2">Brain</tissue>
    </source>
</reference>
<feature type="compositionally biased region" description="Polar residues" evidence="1">
    <location>
        <begin position="160"/>
        <end position="198"/>
    </location>
</feature>
<name>A0A1A7YEZ9_9TELE</name>
<accession>A0A1A7YEZ9</accession>
<proteinExistence type="predicted"/>
<evidence type="ECO:0000313" key="2">
    <source>
        <dbReference type="EMBL" id="SBP28510.1"/>
    </source>
</evidence>
<dbReference type="EMBL" id="HADW01001674">
    <property type="protein sequence ID" value="SBP03074.1"/>
    <property type="molecule type" value="Transcribed_RNA"/>
</dbReference>
<dbReference type="GO" id="GO:0051445">
    <property type="term" value="P:regulation of meiotic cell cycle"/>
    <property type="evidence" value="ECO:0007669"/>
    <property type="project" value="TreeGrafter"/>
</dbReference>
<dbReference type="GO" id="GO:0000711">
    <property type="term" value="P:meiotic DNA repair synthesis"/>
    <property type="evidence" value="ECO:0007669"/>
    <property type="project" value="InterPro"/>
</dbReference>
<dbReference type="InterPro" id="IPR033536">
    <property type="entry name" value="Spata22"/>
</dbReference>
<organism evidence="2">
    <name type="scientific">Iconisemion striatum</name>
    <dbReference type="NCBI Taxonomy" id="60296"/>
    <lineage>
        <taxon>Eukaryota</taxon>
        <taxon>Metazoa</taxon>
        <taxon>Chordata</taxon>
        <taxon>Craniata</taxon>
        <taxon>Vertebrata</taxon>
        <taxon>Euteleostomi</taxon>
        <taxon>Actinopterygii</taxon>
        <taxon>Neopterygii</taxon>
        <taxon>Teleostei</taxon>
        <taxon>Neoteleostei</taxon>
        <taxon>Acanthomorphata</taxon>
        <taxon>Ovalentaria</taxon>
        <taxon>Atherinomorphae</taxon>
        <taxon>Cyprinodontiformes</taxon>
        <taxon>Nothobranchiidae</taxon>
        <taxon>Iconisemion</taxon>
    </lineage>
</organism>
<dbReference type="PANTHER" id="PTHR35258:SF1">
    <property type="entry name" value="SPERMATOGENESIS-ASSOCIATED PROTEIN 22"/>
    <property type="match status" value="1"/>
</dbReference>
<evidence type="ECO:0008006" key="3">
    <source>
        <dbReference type="Google" id="ProtNLM"/>
    </source>
</evidence>
<feature type="compositionally biased region" description="Polar residues" evidence="1">
    <location>
        <begin position="117"/>
        <end position="152"/>
    </location>
</feature>
<gene>
    <name evidence="2" type="primary">CABZ01078499.2</name>
</gene>
<evidence type="ECO:0000256" key="1">
    <source>
        <dbReference type="SAM" id="MobiDB-lite"/>
    </source>
</evidence>
<dbReference type="GO" id="GO:0007276">
    <property type="term" value="P:gamete generation"/>
    <property type="evidence" value="ECO:0007669"/>
    <property type="project" value="InterPro"/>
</dbReference>
<dbReference type="EMBL" id="HADX01006278">
    <property type="protein sequence ID" value="SBP28510.1"/>
    <property type="molecule type" value="Transcribed_RNA"/>
</dbReference>
<feature type="region of interest" description="Disordered" evidence="1">
    <location>
        <begin position="78"/>
        <end position="250"/>
    </location>
</feature>
<sequence>MLTLVLFVVTRMRRHELQPDRPAAGYAPVSLFNQRKRNRIPLKSAPCENEFFSHSEYVAASSSAAPPNISGTYGCYKASGPSSAPQSHQWNRQAGVESAKPQQYYSNRPAPGPSPPTRTFASISHPYNTGAKSAVMGQSSGPVRQDSSSGGSFSHRKYQSPYSEENSQSKPAPRTGFSQMGQQTPHRPPISTLQHSQQPAPPRMLSAPALPPPKKSWKFTNSFELDKSSFGGKRSSNQPQTAQPTKTKETLPIKLAAENSLRILTASIEGMRHWSQFKNKVPLLFEIFATLDSAVTLGCYGAKSFLLRDGKEVLQCVYYENDRVLPRLIRGQVHRCVGNYDRVRDVLICMSVRPGLTSEQRNAQEAVKASDAEMRSLVKKLCEV</sequence>